<feature type="transmembrane region" description="Helical" evidence="1">
    <location>
        <begin position="6"/>
        <end position="24"/>
    </location>
</feature>
<keyword evidence="1" id="KW-1133">Transmembrane helix</keyword>
<proteinExistence type="predicted"/>
<name>A0A7S0CDX6_9STRA</name>
<feature type="transmembrane region" description="Helical" evidence="1">
    <location>
        <begin position="86"/>
        <end position="107"/>
    </location>
</feature>
<dbReference type="AlphaFoldDB" id="A0A7S0CDX6"/>
<gene>
    <name evidence="2" type="ORF">PINE0816_LOCUS16459</name>
</gene>
<keyword evidence="1" id="KW-0812">Transmembrane</keyword>
<reference evidence="2" key="1">
    <citation type="submission" date="2021-01" db="EMBL/GenBank/DDBJ databases">
        <authorList>
            <person name="Corre E."/>
            <person name="Pelletier E."/>
            <person name="Niang G."/>
            <person name="Scheremetjew M."/>
            <person name="Finn R."/>
            <person name="Kale V."/>
            <person name="Holt S."/>
            <person name="Cochrane G."/>
            <person name="Meng A."/>
            <person name="Brown T."/>
            <person name="Cohen L."/>
        </authorList>
    </citation>
    <scope>NUCLEOTIDE SEQUENCE</scope>
    <source>
        <strain evidence="2">CCAP1064/1</strain>
    </source>
</reference>
<dbReference type="EMBL" id="HBEL01035072">
    <property type="protein sequence ID" value="CAD8420323.1"/>
    <property type="molecule type" value="Transcribed_RNA"/>
</dbReference>
<sequence length="164" mass="17993">MNLTNILPVALFIANMMSFSIIVVTGSSSSSSICGDPNDACMANYADCEKLLQDGCIEIAILESCPLQFRCRKQSSSMTISKKNPVYTVIIVLLISASIILSLYVIWLKRELAAVTMLRLFGMSAPLLSDPQEDNIDDSEQRDQVVVELNNLPSKDGKPLVVDF</sequence>
<accession>A0A7S0CDX6</accession>
<evidence type="ECO:0000256" key="1">
    <source>
        <dbReference type="SAM" id="Phobius"/>
    </source>
</evidence>
<organism evidence="2">
    <name type="scientific">Proboscia inermis</name>
    <dbReference type="NCBI Taxonomy" id="420281"/>
    <lineage>
        <taxon>Eukaryota</taxon>
        <taxon>Sar</taxon>
        <taxon>Stramenopiles</taxon>
        <taxon>Ochrophyta</taxon>
        <taxon>Bacillariophyta</taxon>
        <taxon>Coscinodiscophyceae</taxon>
        <taxon>Rhizosoleniophycidae</taxon>
        <taxon>Rhizosoleniales</taxon>
        <taxon>Rhizosoleniaceae</taxon>
        <taxon>Proboscia</taxon>
    </lineage>
</organism>
<evidence type="ECO:0000313" key="2">
    <source>
        <dbReference type="EMBL" id="CAD8420323.1"/>
    </source>
</evidence>
<protein>
    <submittedName>
        <fullName evidence="2">Uncharacterized protein</fullName>
    </submittedName>
</protein>
<keyword evidence="1" id="KW-0472">Membrane</keyword>